<organism evidence="4 5">
    <name type="scientific">Phenylobacterium zucineum (strain HLK1)</name>
    <dbReference type="NCBI Taxonomy" id="450851"/>
    <lineage>
        <taxon>Bacteria</taxon>
        <taxon>Pseudomonadati</taxon>
        <taxon>Pseudomonadota</taxon>
        <taxon>Alphaproteobacteria</taxon>
        <taxon>Caulobacterales</taxon>
        <taxon>Caulobacteraceae</taxon>
        <taxon>Phenylobacterium</taxon>
    </lineage>
</organism>
<dbReference type="Pfam" id="PF11181">
    <property type="entry name" value="YflT"/>
    <property type="match status" value="1"/>
</dbReference>
<gene>
    <name evidence="4" type="ordered locus">PHZ_p0176</name>
</gene>
<evidence type="ECO:0000313" key="4">
    <source>
        <dbReference type="EMBL" id="ACG80119.1"/>
    </source>
</evidence>
<feature type="domain" description="General stress protein 17M-like" evidence="3">
    <location>
        <begin position="14"/>
        <end position="80"/>
    </location>
</feature>
<dbReference type="EMBL" id="CP000748">
    <property type="protein sequence ID" value="ACG80119.1"/>
    <property type="molecule type" value="Genomic_DNA"/>
</dbReference>
<accession>B4RIE4</accession>
<dbReference type="HOGENOM" id="CLU_083853_3_1_5"/>
<feature type="transmembrane region" description="Helical" evidence="2">
    <location>
        <begin position="111"/>
        <end position="129"/>
    </location>
</feature>
<evidence type="ECO:0000313" key="5">
    <source>
        <dbReference type="Proteomes" id="UP000001868"/>
    </source>
</evidence>
<keyword evidence="4" id="KW-0614">Plasmid</keyword>
<feature type="transmembrane region" description="Helical" evidence="2">
    <location>
        <begin position="71"/>
        <end position="91"/>
    </location>
</feature>
<feature type="region of interest" description="Disordered" evidence="1">
    <location>
        <begin position="183"/>
        <end position="203"/>
    </location>
</feature>
<dbReference type="KEGG" id="pzu:PHZ_p0176"/>
<dbReference type="PANTHER" id="PTHR36109">
    <property type="entry name" value="MEMBRANE PROTEIN-RELATED"/>
    <property type="match status" value="1"/>
</dbReference>
<dbReference type="InterPro" id="IPR025889">
    <property type="entry name" value="GSP17M-like_dom"/>
</dbReference>
<geneLocation type="plasmid" evidence="5">
    <name>pHLK1</name>
</geneLocation>
<sequence length="203" mass="21148">MNEEVAKAEENVAVAVFDGHAQAEDAVRKLGQSGFPLEQLTIVGKGYHSDEKVIGFYNIGDRIKLWGKNGAFWGALWGLFVGGVLMTVPLIGPVVVLGHLGAMLVGAAEGALLGGGLSALAGALVSIGIPKDTVLRYEEAIKADRFLVMAHGAPEEIKRAQALLQAAGPAELHVHEHTCAHHAGHAARERAEAVAAPGSASTR</sequence>
<name>B4RIE4_PHEZH</name>
<dbReference type="RefSeq" id="WP_012520419.1">
    <property type="nucleotide sequence ID" value="NC_011143.1"/>
</dbReference>
<keyword evidence="2" id="KW-0472">Membrane</keyword>
<dbReference type="eggNOG" id="COG4803">
    <property type="taxonomic scope" value="Bacteria"/>
</dbReference>
<keyword evidence="5" id="KW-1185">Reference proteome</keyword>
<proteinExistence type="predicted"/>
<dbReference type="AlphaFoldDB" id="B4RIE4"/>
<reference evidence="4 5" key="1">
    <citation type="journal article" date="2008" name="BMC Genomics">
        <title>Complete genome of Phenylobacterium zucineum - a novel facultative intracellular bacterium isolated from human erythroleukemia cell line K562.</title>
        <authorList>
            <person name="Luo Y."/>
            <person name="Xu X."/>
            <person name="Ding Z."/>
            <person name="Liu Z."/>
            <person name="Zhang B."/>
            <person name="Yan Z."/>
            <person name="Sun J."/>
            <person name="Hu S."/>
            <person name="Hu X."/>
        </authorList>
    </citation>
    <scope>NUCLEOTIDE SEQUENCE [LARGE SCALE GENOMIC DNA]</scope>
    <source>
        <strain evidence="5">HLK1</strain>
        <plasmid evidence="5">HLK1</plasmid>
        <plasmid evidence="5">Plasmid pHLK1</plasmid>
    </source>
</reference>
<evidence type="ECO:0000256" key="2">
    <source>
        <dbReference type="SAM" id="Phobius"/>
    </source>
</evidence>
<evidence type="ECO:0000256" key="1">
    <source>
        <dbReference type="SAM" id="MobiDB-lite"/>
    </source>
</evidence>
<evidence type="ECO:0000259" key="3">
    <source>
        <dbReference type="Pfam" id="PF11181"/>
    </source>
</evidence>
<dbReference type="Proteomes" id="UP000001868">
    <property type="component" value="Plasmid pHLK1"/>
</dbReference>
<protein>
    <recommendedName>
        <fullName evidence="3">General stress protein 17M-like domain-containing protein</fullName>
    </recommendedName>
</protein>
<keyword evidence="2" id="KW-0812">Transmembrane</keyword>
<keyword evidence="2" id="KW-1133">Transmembrane helix</keyword>
<dbReference type="PANTHER" id="PTHR36109:SF2">
    <property type="entry name" value="MEMBRANE PROTEIN"/>
    <property type="match status" value="1"/>
</dbReference>
<dbReference type="InterPro" id="IPR052948">
    <property type="entry name" value="Low_temp-induced_all0457"/>
</dbReference>